<evidence type="ECO:0000313" key="2">
    <source>
        <dbReference type="Proteomes" id="UP001324115"/>
    </source>
</evidence>
<proteinExistence type="predicted"/>
<dbReference type="Proteomes" id="UP001324115">
    <property type="component" value="Unassembled WGS sequence"/>
</dbReference>
<sequence length="105" mass="12087">MIGDFNEVLCDDDKFGGNHVNLNRALEFKDCLDKCNVVDLGFAGPKFTWTNRRPILSLILERIDRCFANPVWCILYPEALVTHLPRTFSDHCPVLIELCRARVNH</sequence>
<reference evidence="1 2" key="1">
    <citation type="journal article" date="2023" name="G3 (Bethesda)">
        <title>A haplotype-resolved chromosome-scale genome for Quercus rubra L. provides insights into the genetics of adaptive traits for red oak species.</title>
        <authorList>
            <person name="Kapoor B."/>
            <person name="Jenkins J."/>
            <person name="Schmutz J."/>
            <person name="Zhebentyayeva T."/>
            <person name="Kuelheim C."/>
            <person name="Coggeshall M."/>
            <person name="Heim C."/>
            <person name="Lasky J.R."/>
            <person name="Leites L."/>
            <person name="Islam-Faridi N."/>
            <person name="Romero-Severson J."/>
            <person name="DeLeo V.L."/>
            <person name="Lucas S.M."/>
            <person name="Lazic D."/>
            <person name="Gailing O."/>
            <person name="Carlson J."/>
            <person name="Staton M."/>
        </authorList>
    </citation>
    <scope>NUCLEOTIDE SEQUENCE [LARGE SCALE GENOMIC DNA]</scope>
    <source>
        <strain evidence="1">Pseudo-F2</strain>
    </source>
</reference>
<dbReference type="Gene3D" id="3.60.10.10">
    <property type="entry name" value="Endonuclease/exonuclease/phosphatase"/>
    <property type="match status" value="1"/>
</dbReference>
<organism evidence="1 2">
    <name type="scientific">Quercus rubra</name>
    <name type="common">Northern red oak</name>
    <name type="synonym">Quercus borealis</name>
    <dbReference type="NCBI Taxonomy" id="3512"/>
    <lineage>
        <taxon>Eukaryota</taxon>
        <taxon>Viridiplantae</taxon>
        <taxon>Streptophyta</taxon>
        <taxon>Embryophyta</taxon>
        <taxon>Tracheophyta</taxon>
        <taxon>Spermatophyta</taxon>
        <taxon>Magnoliopsida</taxon>
        <taxon>eudicotyledons</taxon>
        <taxon>Gunneridae</taxon>
        <taxon>Pentapetalae</taxon>
        <taxon>rosids</taxon>
        <taxon>fabids</taxon>
        <taxon>Fagales</taxon>
        <taxon>Fagaceae</taxon>
        <taxon>Quercus</taxon>
    </lineage>
</organism>
<dbReference type="PANTHER" id="PTHR33710">
    <property type="entry name" value="BNAC02G09200D PROTEIN"/>
    <property type="match status" value="1"/>
</dbReference>
<dbReference type="EMBL" id="JAXUIC010000008">
    <property type="protein sequence ID" value="KAK4577430.1"/>
    <property type="molecule type" value="Genomic_DNA"/>
</dbReference>
<evidence type="ECO:0000313" key="1">
    <source>
        <dbReference type="EMBL" id="KAK4577430.1"/>
    </source>
</evidence>
<dbReference type="PANTHER" id="PTHR33710:SF67">
    <property type="entry name" value="RETROTRANSPOSON PROTEIN, UNCLASSIFIED"/>
    <property type="match status" value="1"/>
</dbReference>
<protein>
    <recommendedName>
        <fullName evidence="3">Reverse transcriptase</fullName>
    </recommendedName>
</protein>
<comment type="caution">
    <text evidence="1">The sequence shown here is derived from an EMBL/GenBank/DDBJ whole genome shotgun (WGS) entry which is preliminary data.</text>
</comment>
<gene>
    <name evidence="1" type="ORF">RGQ29_027791</name>
</gene>
<evidence type="ECO:0008006" key="3">
    <source>
        <dbReference type="Google" id="ProtNLM"/>
    </source>
</evidence>
<dbReference type="AlphaFoldDB" id="A0AAN7II06"/>
<dbReference type="InterPro" id="IPR036691">
    <property type="entry name" value="Endo/exonu/phosph_ase_sf"/>
</dbReference>
<name>A0AAN7II06_QUERU</name>
<keyword evidence="2" id="KW-1185">Reference proteome</keyword>
<accession>A0AAN7II06</accession>
<dbReference type="SUPFAM" id="SSF56219">
    <property type="entry name" value="DNase I-like"/>
    <property type="match status" value="1"/>
</dbReference>